<proteinExistence type="predicted"/>
<gene>
    <name evidence="1" type="ORF">SU9_18488</name>
</gene>
<dbReference type="InterPro" id="IPR017523">
    <property type="entry name" value="Rv3268"/>
</dbReference>
<comment type="caution">
    <text evidence="1">The sequence shown here is derived from an EMBL/GenBank/DDBJ whole genome shotgun (WGS) entry which is preliminary data.</text>
</comment>
<organism evidence="1">
    <name type="scientific">Streptomyces auratus AGR0001</name>
    <dbReference type="NCBI Taxonomy" id="1160718"/>
    <lineage>
        <taxon>Bacteria</taxon>
        <taxon>Bacillati</taxon>
        <taxon>Actinomycetota</taxon>
        <taxon>Actinomycetes</taxon>
        <taxon>Kitasatosporales</taxon>
        <taxon>Streptomycetaceae</taxon>
        <taxon>Streptomyces</taxon>
    </lineage>
</organism>
<evidence type="ECO:0008006" key="2">
    <source>
        <dbReference type="Google" id="ProtNLM"/>
    </source>
</evidence>
<dbReference type="NCBIfam" id="TIGR03089">
    <property type="entry name" value="TIGR03089 family protein"/>
    <property type="match status" value="1"/>
</dbReference>
<dbReference type="STRING" id="1160718.SU9_18488"/>
<dbReference type="InterPro" id="IPR042099">
    <property type="entry name" value="ANL_N_sf"/>
</dbReference>
<dbReference type="OrthoDB" id="3396763at2"/>
<dbReference type="PATRIC" id="fig|1160718.3.peg.3741"/>
<dbReference type="HOGENOM" id="CLU_076053_1_0_11"/>
<name>J1S3S0_9ACTN</name>
<evidence type="ECO:0000313" key="1">
    <source>
        <dbReference type="EMBL" id="EJJ05477.1"/>
    </source>
</evidence>
<dbReference type="EMBL" id="AJGV01000107">
    <property type="protein sequence ID" value="EJJ05477.1"/>
    <property type="molecule type" value="Genomic_DNA"/>
</dbReference>
<dbReference type="SUPFAM" id="SSF56801">
    <property type="entry name" value="Acetyl-CoA synthetase-like"/>
    <property type="match status" value="1"/>
</dbReference>
<accession>J1S3S0</accession>
<reference evidence="1" key="1">
    <citation type="journal article" date="2012" name="J. Bacteriol.">
        <title>Genome Sequence of Streptomyces auratus Strain AGR0001, a Phoslactomycin-Producing Actinomycete.</title>
        <authorList>
            <person name="Han X."/>
            <person name="Li M."/>
            <person name="Ding Z."/>
            <person name="Zhao J."/>
            <person name="Ji K."/>
            <person name="Wen M."/>
            <person name="Lu T."/>
        </authorList>
    </citation>
    <scope>NUCLEOTIDE SEQUENCE [LARGE SCALE GENOMIC DNA]</scope>
    <source>
        <strain evidence="1">AGR0001</strain>
    </source>
</reference>
<dbReference type="eggNOG" id="COG0318">
    <property type="taxonomic scope" value="Bacteria"/>
</dbReference>
<sequence>MNATDRTPADLLSSALAADPARPLVTFYDDATGERVELSVATFANWVAKTANYLQGDLSAEPGDRLALLLPAHWQTAVWLLACSSVGVVFPQPPQGFADYAVEVPGQGDRFAPFAPVDPGDAALVVGGEELTGAGVVARALADAEAAGMPGAPRVLSGLPYDTWQGLSYGLYAPLVTGGSVVLCRHLDQLGAPAAATRETSEKITFRAPLPH</sequence>
<dbReference type="Gene3D" id="3.40.50.12780">
    <property type="entry name" value="N-terminal domain of ligase-like"/>
    <property type="match status" value="1"/>
</dbReference>
<protein>
    <recommendedName>
        <fullName evidence="2">AMP-dependent synthetase/ligase domain-containing protein</fullName>
    </recommendedName>
</protein>
<dbReference type="AlphaFoldDB" id="J1S3S0"/>